<keyword evidence="10" id="KW-0004">4Fe-4S</keyword>
<dbReference type="SUPFAM" id="SSF102114">
    <property type="entry name" value="Radical SAM enzymes"/>
    <property type="match status" value="1"/>
</dbReference>
<feature type="domain" description="Radical SAM core" evidence="11">
    <location>
        <begin position="1"/>
        <end position="231"/>
    </location>
</feature>
<dbReference type="HOGENOM" id="CLU_027579_1_0_0"/>
<dbReference type="STRING" id="224324.aq_1424"/>
<dbReference type="GO" id="GO:0046872">
    <property type="term" value="F:metal ion binding"/>
    <property type="evidence" value="ECO:0007669"/>
    <property type="project" value="UniProtKB-UniRule"/>
</dbReference>
<dbReference type="eggNOG" id="COG0635">
    <property type="taxonomic scope" value="Bacteria"/>
</dbReference>
<comment type="cofactor">
    <cofactor evidence="1">
        <name>[4Fe-4S] cluster</name>
        <dbReference type="ChEBI" id="CHEBI:49883"/>
    </cofactor>
</comment>
<dbReference type="GO" id="GO:0051539">
    <property type="term" value="F:4 iron, 4 sulfur cluster binding"/>
    <property type="evidence" value="ECO:0000318"/>
    <property type="project" value="GO_Central"/>
</dbReference>
<protein>
    <recommendedName>
        <fullName evidence="3 10">Heme chaperone HemW</fullName>
    </recommendedName>
</protein>
<dbReference type="SFLD" id="SFLDS00029">
    <property type="entry name" value="Radical_SAM"/>
    <property type="match status" value="1"/>
</dbReference>
<comment type="subcellular location">
    <subcellularLocation>
        <location evidence="10">Cytoplasm</location>
    </subcellularLocation>
</comment>
<dbReference type="SMART" id="SM00729">
    <property type="entry name" value="Elp3"/>
    <property type="match status" value="1"/>
</dbReference>
<evidence type="ECO:0000256" key="4">
    <source>
        <dbReference type="ARBA" id="ARBA00022617"/>
    </source>
</evidence>
<gene>
    <name evidence="12" type="primary">hemF</name>
    <name evidence="12" type="ordered locus">aq_1424</name>
</gene>
<dbReference type="Proteomes" id="UP000000798">
    <property type="component" value="Chromosome"/>
</dbReference>
<dbReference type="SFLD" id="SFLDF00562">
    <property type="entry name" value="HemN-like__clustered_with_heat"/>
    <property type="match status" value="1"/>
</dbReference>
<evidence type="ECO:0000256" key="2">
    <source>
        <dbReference type="ARBA" id="ARBA00006100"/>
    </source>
</evidence>
<dbReference type="InterPro" id="IPR034505">
    <property type="entry name" value="Coproporphyrinogen-III_oxidase"/>
</dbReference>
<dbReference type="PIR" id="H70423">
    <property type="entry name" value="H70423"/>
</dbReference>
<dbReference type="Pfam" id="PF04055">
    <property type="entry name" value="Radical_SAM"/>
    <property type="match status" value="1"/>
</dbReference>
<evidence type="ECO:0000256" key="10">
    <source>
        <dbReference type="RuleBase" id="RU364116"/>
    </source>
</evidence>
<keyword evidence="7 10" id="KW-0408">Iron</keyword>
<dbReference type="AlphaFoldDB" id="O67418"/>
<evidence type="ECO:0000256" key="9">
    <source>
        <dbReference type="ARBA" id="ARBA00023186"/>
    </source>
</evidence>
<dbReference type="RefSeq" id="WP_010880921.1">
    <property type="nucleotide sequence ID" value="NC_000918.1"/>
</dbReference>
<dbReference type="EnsemblBacteria" id="AAC07371">
    <property type="protein sequence ID" value="AAC07371"/>
    <property type="gene ID" value="aq_1424"/>
</dbReference>
<keyword evidence="6 10" id="KW-0479">Metal-binding</keyword>
<evidence type="ECO:0000256" key="6">
    <source>
        <dbReference type="ARBA" id="ARBA00022723"/>
    </source>
</evidence>
<sequence length="370" mass="43229">MIKALYVHVPFCSYKCPYCDFLSLVNSPVSVRDYLSALKREINLYRELDVKLETLYFGGGTPTLLKPEELGEIIEEIDKVFGLSGVKEITVECNPETYRKKEFEELKKLGVNRISVGVQSFTEKGLRVLGRKHTVKDSLECLESLFEAGIENVNVDLIWGWPTQSLKDLEVELEHLKKFPVKHVSAYLLTLYEDTPMGLAFKRGEFKPLEEEEVVELHKMLSEGLRELGFKRYEISNWAKEGFECRHNLVYWKMEEFLGVGVSAWGFYENVRYGNTKNISKYVKFLKEDKKPVEFRVQLDETELEKERIMLGLRTTEGIEEKYLKFVPEYLRDFFEVKGGRLRIKEEHLLISNELITEVLRKYESSLNKV</sequence>
<dbReference type="EMBL" id="AE000657">
    <property type="protein sequence ID" value="AAC07371.1"/>
    <property type="molecule type" value="Genomic_DNA"/>
</dbReference>
<dbReference type="InterPro" id="IPR004559">
    <property type="entry name" value="HemW-like"/>
</dbReference>
<dbReference type="PANTHER" id="PTHR13932:SF5">
    <property type="entry name" value="RADICAL S-ADENOSYL METHIONINE DOMAIN-CONTAINING PROTEIN 1, MITOCHONDRIAL"/>
    <property type="match status" value="1"/>
</dbReference>
<keyword evidence="13" id="KW-1185">Reference proteome</keyword>
<proteinExistence type="inferred from homology"/>
<accession>O67418</accession>
<evidence type="ECO:0000313" key="13">
    <source>
        <dbReference type="Proteomes" id="UP000000798"/>
    </source>
</evidence>
<evidence type="ECO:0000313" key="12">
    <source>
        <dbReference type="EMBL" id="AAC07371.1"/>
    </source>
</evidence>
<organism evidence="12 13">
    <name type="scientific">Aquifex aeolicus (strain VF5)</name>
    <dbReference type="NCBI Taxonomy" id="224324"/>
    <lineage>
        <taxon>Bacteria</taxon>
        <taxon>Pseudomonadati</taxon>
        <taxon>Aquificota</taxon>
        <taxon>Aquificia</taxon>
        <taxon>Aquificales</taxon>
        <taxon>Aquificaceae</taxon>
        <taxon>Aquifex</taxon>
    </lineage>
</organism>
<dbReference type="InterPro" id="IPR007197">
    <property type="entry name" value="rSAM"/>
</dbReference>
<dbReference type="KEGG" id="aae:aq_1424"/>
<evidence type="ECO:0000256" key="3">
    <source>
        <dbReference type="ARBA" id="ARBA00017228"/>
    </source>
</evidence>
<comment type="similarity">
    <text evidence="2">Belongs to the anaerobic coproporphyrinogen-III oxidase family. HemW subfamily.</text>
</comment>
<dbReference type="NCBIfam" id="TIGR00539">
    <property type="entry name" value="hemN_rel"/>
    <property type="match status" value="1"/>
</dbReference>
<keyword evidence="4 10" id="KW-0349">Heme</keyword>
<reference evidence="12 13" key="1">
    <citation type="journal article" date="1998" name="Nature">
        <title>The complete genome of the hyperthermophilic bacterium Aquifex aeolicus.</title>
        <authorList>
            <person name="Deckert G."/>
            <person name="Warren P.V."/>
            <person name="Gaasterland T."/>
            <person name="Young W.G."/>
            <person name="Lenox A.L."/>
            <person name="Graham D.E."/>
            <person name="Overbeek R."/>
            <person name="Snead M.A."/>
            <person name="Keller M."/>
            <person name="Aujay M."/>
            <person name="Huber R."/>
            <person name="Feldman R.A."/>
            <person name="Short J.M."/>
            <person name="Olson G.J."/>
            <person name="Swanson R.V."/>
        </authorList>
    </citation>
    <scope>NUCLEOTIDE SEQUENCE [LARGE SCALE GENOMIC DNA]</scope>
    <source>
        <strain evidence="12 13">VF5</strain>
    </source>
</reference>
<evidence type="ECO:0000256" key="5">
    <source>
        <dbReference type="ARBA" id="ARBA00022691"/>
    </source>
</evidence>
<comment type="function">
    <text evidence="10">Probably acts as a heme chaperone, transferring heme to an unknown acceptor. Binds one molecule of heme per monomer, possibly covalently. Binds 1 [4Fe-4S] cluster. The cluster is coordinated with 3 cysteines and an exchangeable S-adenosyl-L-methionine.</text>
</comment>
<evidence type="ECO:0000256" key="8">
    <source>
        <dbReference type="ARBA" id="ARBA00023014"/>
    </source>
</evidence>
<dbReference type="InParanoid" id="O67418"/>
<dbReference type="PATRIC" id="fig|224324.8.peg.1114"/>
<dbReference type="SFLD" id="SFLDG01082">
    <property type="entry name" value="B12-binding_domain_containing"/>
    <property type="match status" value="1"/>
</dbReference>
<dbReference type="GO" id="GO:0006779">
    <property type="term" value="P:porphyrin-containing compound biosynthetic process"/>
    <property type="evidence" value="ECO:0000318"/>
    <property type="project" value="GO_Central"/>
</dbReference>
<dbReference type="Gene3D" id="3.20.20.70">
    <property type="entry name" value="Aldolase class I"/>
    <property type="match status" value="1"/>
</dbReference>
<dbReference type="GO" id="GO:0004109">
    <property type="term" value="F:coproporphyrinogen oxidase activity"/>
    <property type="evidence" value="ECO:0007669"/>
    <property type="project" value="InterPro"/>
</dbReference>
<evidence type="ECO:0000259" key="11">
    <source>
        <dbReference type="PROSITE" id="PS51918"/>
    </source>
</evidence>
<dbReference type="GO" id="GO:0005737">
    <property type="term" value="C:cytoplasm"/>
    <property type="evidence" value="ECO:0000318"/>
    <property type="project" value="GO_Central"/>
</dbReference>
<keyword evidence="9 10" id="KW-0143">Chaperone</keyword>
<dbReference type="InterPro" id="IPR006638">
    <property type="entry name" value="Elp3/MiaA/NifB-like_rSAM"/>
</dbReference>
<dbReference type="PANTHER" id="PTHR13932">
    <property type="entry name" value="COPROPORPHYRINIGEN III OXIDASE"/>
    <property type="match status" value="1"/>
</dbReference>
<evidence type="ECO:0000256" key="7">
    <source>
        <dbReference type="ARBA" id="ARBA00023004"/>
    </source>
</evidence>
<keyword evidence="5 10" id="KW-0949">S-adenosyl-L-methionine</keyword>
<dbReference type="InterPro" id="IPR058240">
    <property type="entry name" value="rSAM_sf"/>
</dbReference>
<evidence type="ECO:0000256" key="1">
    <source>
        <dbReference type="ARBA" id="ARBA00001966"/>
    </source>
</evidence>
<dbReference type="PROSITE" id="PS51918">
    <property type="entry name" value="RADICAL_SAM"/>
    <property type="match status" value="1"/>
</dbReference>
<dbReference type="SFLD" id="SFLDG01065">
    <property type="entry name" value="anaerobic_coproporphyrinogen-I"/>
    <property type="match status" value="1"/>
</dbReference>
<keyword evidence="8 10" id="KW-0411">Iron-sulfur</keyword>
<dbReference type="FunCoup" id="O67418">
    <property type="interactions" value="447"/>
</dbReference>
<dbReference type="InterPro" id="IPR013785">
    <property type="entry name" value="Aldolase_TIM"/>
</dbReference>
<dbReference type="OrthoDB" id="9808022at2"/>
<keyword evidence="10" id="KW-0963">Cytoplasm</keyword>
<name>O67418_AQUAE</name>
<dbReference type="CDD" id="cd01335">
    <property type="entry name" value="Radical_SAM"/>
    <property type="match status" value="1"/>
</dbReference>